<sequence length="245" mass="25437">MTLAVAIVTAAGAGTRLGADIAKALLPIGGRTLVEWALYGLAQSGCVSRVCVTAPNEALEQFSEVLEKSKVFAGEVIVVPGGVTRQQSVYAGLTALKESGIVLVHDAARPFASPGLIRRVAQAVNDECPAVVPGLPVSDTIKEIGDGSPAPVLNTLPRARLRAVQTPQGFLGSVLMEAHERFIDEAADDASAATDDAVLVEWMGLPTFVCEGDPSAFKITTADDVQRAESFLSSSTAGYVSVMEG</sequence>
<protein>
    <recommendedName>
        <fullName evidence="7">2-C-methyl-D-erythritol 4-phosphate cytidylyltransferase</fullName>
        <ecNumber evidence="7">2.7.7.60</ecNumber>
    </recommendedName>
    <alternativeName>
        <fullName evidence="7">4-diphosphocytidyl-2C-methyl-D-erythritol synthase</fullName>
    </alternativeName>
    <alternativeName>
        <fullName evidence="7">MEP cytidylyltransferase</fullName>
        <shortName evidence="7">MCT</shortName>
    </alternativeName>
</protein>
<evidence type="ECO:0000256" key="5">
    <source>
        <dbReference type="ARBA" id="ARBA00022695"/>
    </source>
</evidence>
<dbReference type="InterPro" id="IPR050088">
    <property type="entry name" value="IspD/TarI_cytidylyltransf_bact"/>
</dbReference>
<evidence type="ECO:0000256" key="7">
    <source>
        <dbReference type="HAMAP-Rule" id="MF_00108"/>
    </source>
</evidence>
<dbReference type="PROSITE" id="PS01295">
    <property type="entry name" value="ISPD"/>
    <property type="match status" value="1"/>
</dbReference>
<dbReference type="Pfam" id="PF01128">
    <property type="entry name" value="IspD"/>
    <property type="match status" value="1"/>
</dbReference>
<feature type="site" description="Transition state stabilizer" evidence="7">
    <location>
        <position position="23"/>
    </location>
</feature>
<evidence type="ECO:0000256" key="3">
    <source>
        <dbReference type="ARBA" id="ARBA00009789"/>
    </source>
</evidence>
<feature type="site" description="Transition state stabilizer" evidence="7">
    <location>
        <position position="16"/>
    </location>
</feature>
<dbReference type="Proteomes" id="UP000470875">
    <property type="component" value="Unassembled WGS sequence"/>
</dbReference>
<dbReference type="UniPathway" id="UPA00056">
    <property type="reaction ID" value="UER00093"/>
</dbReference>
<feature type="site" description="Positions MEP for the nucleophilic attack" evidence="7">
    <location>
        <position position="218"/>
    </location>
</feature>
<keyword evidence="4 7" id="KW-0808">Transferase</keyword>
<dbReference type="FunFam" id="3.90.550.10:FF:000003">
    <property type="entry name" value="2-C-methyl-D-erythritol 4-phosphate cytidylyltransferase"/>
    <property type="match status" value="1"/>
</dbReference>
<dbReference type="EC" id="2.7.7.60" evidence="7"/>
<reference evidence="8 9" key="1">
    <citation type="submission" date="2019-08" db="EMBL/GenBank/DDBJ databases">
        <title>In-depth cultivation of the pig gut microbiome towards novel bacterial diversity and tailored functional studies.</title>
        <authorList>
            <person name="Wylensek D."/>
            <person name="Hitch T.C.A."/>
            <person name="Clavel T."/>
        </authorList>
    </citation>
    <scope>NUCLEOTIDE SEQUENCE [LARGE SCALE GENOMIC DNA]</scope>
    <source>
        <strain evidence="8 9">WB03_NA08</strain>
    </source>
</reference>
<comment type="function">
    <text evidence="7">Catalyzes the formation of 4-diphosphocytidyl-2-C-methyl-D-erythritol from CTP and 2-C-methyl-D-erythritol 4-phosphate (MEP).</text>
</comment>
<comment type="similarity">
    <text evidence="3 7">Belongs to the IspD/TarI cytidylyltransferase family. IspD subfamily.</text>
</comment>
<dbReference type="HAMAP" id="MF_00108">
    <property type="entry name" value="IspD"/>
    <property type="match status" value="1"/>
</dbReference>
<dbReference type="InterPro" id="IPR029044">
    <property type="entry name" value="Nucleotide-diphossugar_trans"/>
</dbReference>
<dbReference type="SUPFAM" id="SSF53448">
    <property type="entry name" value="Nucleotide-diphospho-sugar transferases"/>
    <property type="match status" value="1"/>
</dbReference>
<evidence type="ECO:0000256" key="2">
    <source>
        <dbReference type="ARBA" id="ARBA00004787"/>
    </source>
</evidence>
<dbReference type="AlphaFoldDB" id="A0A6N7VND9"/>
<evidence type="ECO:0000256" key="4">
    <source>
        <dbReference type="ARBA" id="ARBA00022679"/>
    </source>
</evidence>
<accession>A0A6N7VND9</accession>
<keyword evidence="5 7" id="KW-0548">Nucleotidyltransferase</keyword>
<dbReference type="NCBIfam" id="TIGR00453">
    <property type="entry name" value="ispD"/>
    <property type="match status" value="1"/>
</dbReference>
<comment type="pathway">
    <text evidence="2 7">Isoprenoid biosynthesis; isopentenyl diphosphate biosynthesis via DXP pathway; isopentenyl diphosphate from 1-deoxy-D-xylulose 5-phosphate: step 2/6.</text>
</comment>
<dbReference type="InterPro" id="IPR018294">
    <property type="entry name" value="ISPD_synthase_CS"/>
</dbReference>
<comment type="catalytic activity">
    <reaction evidence="1 7">
        <text>2-C-methyl-D-erythritol 4-phosphate + CTP + H(+) = 4-CDP-2-C-methyl-D-erythritol + diphosphate</text>
        <dbReference type="Rhea" id="RHEA:13429"/>
        <dbReference type="ChEBI" id="CHEBI:15378"/>
        <dbReference type="ChEBI" id="CHEBI:33019"/>
        <dbReference type="ChEBI" id="CHEBI:37563"/>
        <dbReference type="ChEBI" id="CHEBI:57823"/>
        <dbReference type="ChEBI" id="CHEBI:58262"/>
        <dbReference type="EC" id="2.7.7.60"/>
    </reaction>
</comment>
<dbReference type="InterPro" id="IPR034683">
    <property type="entry name" value="IspD/TarI"/>
</dbReference>
<evidence type="ECO:0000256" key="6">
    <source>
        <dbReference type="ARBA" id="ARBA00023229"/>
    </source>
</evidence>
<organism evidence="8 9">
    <name type="scientific">Scrofimicrobium canadense</name>
    <dbReference type="NCBI Taxonomy" id="2652290"/>
    <lineage>
        <taxon>Bacteria</taxon>
        <taxon>Bacillati</taxon>
        <taxon>Actinomycetota</taxon>
        <taxon>Actinomycetes</taxon>
        <taxon>Actinomycetales</taxon>
        <taxon>Actinomycetaceae</taxon>
        <taxon>Scrofimicrobium</taxon>
    </lineage>
</organism>
<keyword evidence="9" id="KW-1185">Reference proteome</keyword>
<dbReference type="GO" id="GO:0019288">
    <property type="term" value="P:isopentenyl diphosphate biosynthetic process, methylerythritol 4-phosphate pathway"/>
    <property type="evidence" value="ECO:0007669"/>
    <property type="project" value="UniProtKB-UniRule"/>
</dbReference>
<proteinExistence type="inferred from homology"/>
<dbReference type="Gene3D" id="3.90.550.10">
    <property type="entry name" value="Spore Coat Polysaccharide Biosynthesis Protein SpsA, Chain A"/>
    <property type="match status" value="1"/>
</dbReference>
<evidence type="ECO:0000313" key="9">
    <source>
        <dbReference type="Proteomes" id="UP000470875"/>
    </source>
</evidence>
<gene>
    <name evidence="7" type="primary">ispD</name>
    <name evidence="8" type="ORF">FYJ24_00260</name>
</gene>
<dbReference type="PANTHER" id="PTHR32125">
    <property type="entry name" value="2-C-METHYL-D-ERYTHRITOL 4-PHOSPHATE CYTIDYLYLTRANSFERASE, CHLOROPLASTIC"/>
    <property type="match status" value="1"/>
</dbReference>
<evidence type="ECO:0000256" key="1">
    <source>
        <dbReference type="ARBA" id="ARBA00001282"/>
    </source>
</evidence>
<evidence type="ECO:0000313" key="8">
    <source>
        <dbReference type="EMBL" id="MSS83224.1"/>
    </source>
</evidence>
<dbReference type="InterPro" id="IPR001228">
    <property type="entry name" value="IspD"/>
</dbReference>
<feature type="site" description="Positions MEP for the nucleophilic attack" evidence="7">
    <location>
        <position position="158"/>
    </location>
</feature>
<dbReference type="CDD" id="cd02516">
    <property type="entry name" value="CDP-ME_synthetase"/>
    <property type="match status" value="1"/>
</dbReference>
<dbReference type="GO" id="GO:0050518">
    <property type="term" value="F:2-C-methyl-D-erythritol 4-phosphate cytidylyltransferase activity"/>
    <property type="evidence" value="ECO:0007669"/>
    <property type="project" value="UniProtKB-UniRule"/>
</dbReference>
<name>A0A6N7VND9_9ACTO</name>
<dbReference type="PANTHER" id="PTHR32125:SF4">
    <property type="entry name" value="2-C-METHYL-D-ERYTHRITOL 4-PHOSPHATE CYTIDYLYLTRANSFERASE, CHLOROPLASTIC"/>
    <property type="match status" value="1"/>
</dbReference>
<comment type="caution">
    <text evidence="8">The sequence shown here is derived from an EMBL/GenBank/DDBJ whole genome shotgun (WGS) entry which is preliminary data.</text>
</comment>
<dbReference type="EMBL" id="VULO01000001">
    <property type="protein sequence ID" value="MSS83224.1"/>
    <property type="molecule type" value="Genomic_DNA"/>
</dbReference>
<keyword evidence="6 7" id="KW-0414">Isoprene biosynthesis</keyword>